<dbReference type="EMBL" id="QJKJ01000237">
    <property type="protein sequence ID" value="RDY13659.1"/>
    <property type="molecule type" value="Genomic_DNA"/>
</dbReference>
<evidence type="ECO:0000313" key="4">
    <source>
        <dbReference type="Proteomes" id="UP000257109"/>
    </source>
</evidence>
<dbReference type="InterPro" id="IPR005061">
    <property type="entry name" value="Ist1"/>
</dbReference>
<feature type="region of interest" description="Disordered" evidence="2">
    <location>
        <begin position="368"/>
        <end position="408"/>
    </location>
</feature>
<protein>
    <submittedName>
        <fullName evidence="3">IST1-like protein</fullName>
    </submittedName>
</protein>
<accession>A0A371IF44</accession>
<feature type="compositionally biased region" description="Basic and acidic residues" evidence="2">
    <location>
        <begin position="378"/>
        <end position="388"/>
    </location>
</feature>
<evidence type="ECO:0000256" key="2">
    <source>
        <dbReference type="SAM" id="MobiDB-lite"/>
    </source>
</evidence>
<feature type="non-terminal residue" evidence="3">
    <location>
        <position position="1"/>
    </location>
</feature>
<evidence type="ECO:0000313" key="3">
    <source>
        <dbReference type="EMBL" id="RDY13659.1"/>
    </source>
</evidence>
<comment type="caution">
    <text evidence="3">The sequence shown here is derived from an EMBL/GenBank/DDBJ whole genome shotgun (WGS) entry which is preliminary data.</text>
</comment>
<name>A0A371IF44_MUCPR</name>
<dbReference type="AlphaFoldDB" id="A0A371IF44"/>
<feature type="compositionally biased region" description="Polar residues" evidence="2">
    <location>
        <begin position="389"/>
        <end position="408"/>
    </location>
</feature>
<dbReference type="PANTHER" id="PTHR12161">
    <property type="entry name" value="IST1 FAMILY MEMBER"/>
    <property type="match status" value="1"/>
</dbReference>
<keyword evidence="4" id="KW-1185">Reference proteome</keyword>
<dbReference type="GO" id="GO:0015031">
    <property type="term" value="P:protein transport"/>
    <property type="evidence" value="ECO:0007669"/>
    <property type="project" value="InterPro"/>
</dbReference>
<proteinExistence type="inferred from homology"/>
<dbReference type="FunFam" id="1.20.1260.60:FF:000002">
    <property type="entry name" value="Vacuolar protein sorting-associated protein IST1"/>
    <property type="match status" value="1"/>
</dbReference>
<dbReference type="InterPro" id="IPR042277">
    <property type="entry name" value="IST1-like"/>
</dbReference>
<sequence length="446" mass="51260">MGLLGKSFTSKFQSITTLAVSRIVILKNQHKARASYARSDVAQLLNLGYHDRALPRVEQWIIEQNMLEIFAMIESYCNFLRQRAEVLEKNKECPVELKEATSSLIFASSRCGEFPELHKIRETLTYKFGKEFADNAVELHRNNRVNSKMIQKLSPRYLTMEIKMKALKQIASEIGVTLCLEQDPILIKEDKLNVDRRHDEPETKRSSSVDDANHKENIQNNPVKIIQDEHLSGRSEGRKRYTDTAAAVAEKALESEPSGIEVSKHSNRRIALGKMHVHPTVSSSSKQEDEVISKNNHAIELKALQRRVIKKQFAWEESHLSLNPRDNMTTTSRNEELISEEHVEEENREGNMVGVLGSVKSFLMDNNDHNSQSDAATENEHFNEEKAHPSSSHAIRWNPQRSQSESTLNPMVRRHVMETRDPTHFPKQIHTHHEHVDRKMMSVRTK</sequence>
<dbReference type="STRING" id="157652.A0A371IF44"/>
<dbReference type="PANTHER" id="PTHR12161:SF87">
    <property type="entry name" value="VACUOLAR PROTEIN SORTING-ASSOCIATED PROTEIN IST1-RELATED"/>
    <property type="match status" value="1"/>
</dbReference>
<evidence type="ECO:0000256" key="1">
    <source>
        <dbReference type="ARBA" id="ARBA00005536"/>
    </source>
</evidence>
<gene>
    <name evidence="3" type="ORF">CR513_01388</name>
</gene>
<dbReference type="OrthoDB" id="29853at2759"/>
<comment type="similarity">
    <text evidence="1">Belongs to the IST1 family.</text>
</comment>
<dbReference type="Gene3D" id="1.20.1260.60">
    <property type="entry name" value="Vacuolar protein sorting-associated protein Ist1"/>
    <property type="match status" value="1"/>
</dbReference>
<feature type="compositionally biased region" description="Basic and acidic residues" evidence="2">
    <location>
        <begin position="196"/>
        <end position="217"/>
    </location>
</feature>
<dbReference type="Pfam" id="PF03398">
    <property type="entry name" value="Ist1"/>
    <property type="match status" value="1"/>
</dbReference>
<organism evidence="3 4">
    <name type="scientific">Mucuna pruriens</name>
    <name type="common">Velvet bean</name>
    <name type="synonym">Dolichos pruriens</name>
    <dbReference type="NCBI Taxonomy" id="157652"/>
    <lineage>
        <taxon>Eukaryota</taxon>
        <taxon>Viridiplantae</taxon>
        <taxon>Streptophyta</taxon>
        <taxon>Embryophyta</taxon>
        <taxon>Tracheophyta</taxon>
        <taxon>Spermatophyta</taxon>
        <taxon>Magnoliopsida</taxon>
        <taxon>eudicotyledons</taxon>
        <taxon>Gunneridae</taxon>
        <taxon>Pentapetalae</taxon>
        <taxon>rosids</taxon>
        <taxon>fabids</taxon>
        <taxon>Fabales</taxon>
        <taxon>Fabaceae</taxon>
        <taxon>Papilionoideae</taxon>
        <taxon>50 kb inversion clade</taxon>
        <taxon>NPAAA clade</taxon>
        <taxon>indigoferoid/millettioid clade</taxon>
        <taxon>Phaseoleae</taxon>
        <taxon>Mucuna</taxon>
    </lineage>
</organism>
<dbReference type="Proteomes" id="UP000257109">
    <property type="component" value="Unassembled WGS sequence"/>
</dbReference>
<reference evidence="3" key="1">
    <citation type="submission" date="2018-05" db="EMBL/GenBank/DDBJ databases">
        <title>Draft genome of Mucuna pruriens seed.</title>
        <authorList>
            <person name="Nnadi N.E."/>
            <person name="Vos R."/>
            <person name="Hasami M.H."/>
            <person name="Devisetty U.K."/>
            <person name="Aguiy J.C."/>
        </authorList>
    </citation>
    <scope>NUCLEOTIDE SEQUENCE [LARGE SCALE GENOMIC DNA]</scope>
    <source>
        <strain evidence="3">JCA_2017</strain>
    </source>
</reference>
<feature type="region of interest" description="Disordered" evidence="2">
    <location>
        <begin position="196"/>
        <end position="219"/>
    </location>
</feature>